<dbReference type="NCBIfam" id="TIGR01916">
    <property type="entry name" value="F420_cofE"/>
    <property type="match status" value="1"/>
</dbReference>
<dbReference type="Pfam" id="PF01996">
    <property type="entry name" value="F420_ligase"/>
    <property type="match status" value="2"/>
</dbReference>
<gene>
    <name evidence="9" type="primary">cofE</name>
    <name evidence="9" type="ORF">D9V37_08480</name>
</gene>
<evidence type="ECO:0000259" key="8">
    <source>
        <dbReference type="Pfam" id="PF01996"/>
    </source>
</evidence>
<keyword evidence="5" id="KW-0630">Potassium</keyword>
<dbReference type="Gene3D" id="3.30.1330.100">
    <property type="entry name" value="CofE-like"/>
    <property type="match status" value="1"/>
</dbReference>
<dbReference type="PANTHER" id="PTHR47917:SF1">
    <property type="entry name" value="COENZYME F420:L-GLUTAMATE LIGASE"/>
    <property type="match status" value="1"/>
</dbReference>
<evidence type="ECO:0000256" key="7">
    <source>
        <dbReference type="ARBA" id="ARBA00023211"/>
    </source>
</evidence>
<dbReference type="PANTHER" id="PTHR47917">
    <property type="match status" value="1"/>
</dbReference>
<dbReference type="EMBL" id="RDBE01000006">
    <property type="protein sequence ID" value="RLV49907.1"/>
    <property type="molecule type" value="Genomic_DNA"/>
</dbReference>
<organism evidence="9 10">
    <name type="scientific">Nocardioides mangrovicus</name>
    <dbReference type="NCBI Taxonomy" id="2478913"/>
    <lineage>
        <taxon>Bacteria</taxon>
        <taxon>Bacillati</taxon>
        <taxon>Actinomycetota</taxon>
        <taxon>Actinomycetes</taxon>
        <taxon>Propionibacteriales</taxon>
        <taxon>Nocardioidaceae</taxon>
        <taxon>Nocardioides</taxon>
    </lineage>
</organism>
<evidence type="ECO:0000256" key="1">
    <source>
        <dbReference type="ARBA" id="ARBA00022598"/>
    </source>
</evidence>
<dbReference type="AlphaFoldDB" id="A0A3L8P4K1"/>
<keyword evidence="1 9" id="KW-0436">Ligase</keyword>
<name>A0A3L8P4K1_9ACTN</name>
<proteinExistence type="predicted"/>
<keyword evidence="3" id="KW-0547">Nucleotide-binding</keyword>
<reference evidence="9 10" key="1">
    <citation type="submission" date="2018-10" db="EMBL/GenBank/DDBJ databases">
        <title>Marmoricola sp. 4Q3S-7 whole genome shotgun sequence.</title>
        <authorList>
            <person name="Li F."/>
        </authorList>
    </citation>
    <scope>NUCLEOTIDE SEQUENCE [LARGE SCALE GENOMIC DNA]</scope>
    <source>
        <strain evidence="9 10">4Q3S-7</strain>
    </source>
</reference>
<evidence type="ECO:0000313" key="9">
    <source>
        <dbReference type="EMBL" id="RLV49907.1"/>
    </source>
</evidence>
<dbReference type="OrthoDB" id="9788295at2"/>
<evidence type="ECO:0000256" key="6">
    <source>
        <dbReference type="ARBA" id="ARBA00023134"/>
    </source>
</evidence>
<dbReference type="GO" id="GO:0046872">
    <property type="term" value="F:metal ion binding"/>
    <property type="evidence" value="ECO:0007669"/>
    <property type="project" value="UniProtKB-KW"/>
</dbReference>
<keyword evidence="6" id="KW-0342">GTP-binding</keyword>
<dbReference type="SUPFAM" id="SSF144010">
    <property type="entry name" value="CofE-like"/>
    <property type="match status" value="1"/>
</dbReference>
<dbReference type="Proteomes" id="UP000281708">
    <property type="component" value="Unassembled WGS sequence"/>
</dbReference>
<feature type="domain" description="Coenzyme F420:L-glutamate ligase-like" evidence="8">
    <location>
        <begin position="58"/>
        <end position="200"/>
    </location>
</feature>
<dbReference type="GO" id="GO:0052618">
    <property type="term" value="F:coenzyme F420-0:L-glutamate ligase activity"/>
    <property type="evidence" value="ECO:0007669"/>
    <property type="project" value="UniProtKB-EC"/>
</dbReference>
<evidence type="ECO:0000313" key="10">
    <source>
        <dbReference type="Proteomes" id="UP000281708"/>
    </source>
</evidence>
<protein>
    <submittedName>
        <fullName evidence="9">Coenzyme F420-0:L-glutamate ligase</fullName>
        <ecNumber evidence="9">6.3.2.31</ecNumber>
    </submittedName>
</protein>
<dbReference type="InterPro" id="IPR008225">
    <property type="entry name" value="F420-0_g-glutamyl_ligase"/>
</dbReference>
<evidence type="ECO:0000256" key="3">
    <source>
        <dbReference type="ARBA" id="ARBA00022741"/>
    </source>
</evidence>
<accession>A0A3L8P4K1</accession>
<dbReference type="RefSeq" id="WP_121805671.1">
    <property type="nucleotide sequence ID" value="NZ_RDBE01000006.1"/>
</dbReference>
<dbReference type="GO" id="GO:0005525">
    <property type="term" value="F:GTP binding"/>
    <property type="evidence" value="ECO:0007669"/>
    <property type="project" value="UniProtKB-KW"/>
</dbReference>
<dbReference type="EC" id="6.3.2.31" evidence="9"/>
<feature type="domain" description="Coenzyme F420:L-glutamate ligase-like" evidence="8">
    <location>
        <begin position="11"/>
        <end position="51"/>
    </location>
</feature>
<evidence type="ECO:0000256" key="4">
    <source>
        <dbReference type="ARBA" id="ARBA00022842"/>
    </source>
</evidence>
<dbReference type="InterPro" id="IPR002847">
    <property type="entry name" value="F420-0_gamma-glut_ligase-dom"/>
</dbReference>
<keyword evidence="7" id="KW-0464">Manganese</keyword>
<keyword evidence="10" id="KW-1185">Reference proteome</keyword>
<evidence type="ECO:0000256" key="5">
    <source>
        <dbReference type="ARBA" id="ARBA00022958"/>
    </source>
</evidence>
<keyword evidence="2" id="KW-0479">Metal-binding</keyword>
<keyword evidence="4" id="KW-0460">Magnesium</keyword>
<evidence type="ECO:0000256" key="2">
    <source>
        <dbReference type="ARBA" id="ARBA00022723"/>
    </source>
</evidence>
<comment type="caution">
    <text evidence="9">The sequence shown here is derived from an EMBL/GenBank/DDBJ whole genome shotgun (WGS) entry which is preliminary data.</text>
</comment>
<sequence>MISCWAPEGVGEVREGDDLVALVVGAVPDLADGDVVVLTSKILSKAEGRTSTRPREDVIADETVREVARRGPVRIVENHLGLVMAAGGVDASNVEPGTVLLLPRDPDASARSVREGLLARTGRNVAVIVTDTAGRAWRLGQTDLAIGAAGLLPLDDHAGRTDGYGNPLAVTAPAVVDEIAAAAELVAGKTSGRPLSVVRGLAQRVLAAGDHGPGARMLVRPASEDMFGLGAREAVVAAVARRQSTSFGRRASAGELAEVLADLGLEAGSPLAAVVAHAYGWEGSVDFARPGARQKETRGQAEER</sequence>